<dbReference type="EMBL" id="ATHI01000028">
    <property type="protein sequence ID" value="EPR31540.1"/>
    <property type="molecule type" value="Genomic_DNA"/>
</dbReference>
<protein>
    <submittedName>
        <fullName evidence="2">Glycosyl transferase group 1</fullName>
    </submittedName>
</protein>
<dbReference type="GO" id="GO:0016757">
    <property type="term" value="F:glycosyltransferase activity"/>
    <property type="evidence" value="ECO:0007669"/>
    <property type="project" value="InterPro"/>
</dbReference>
<accession>S7T4W4</accession>
<dbReference type="PANTHER" id="PTHR45947:SF3">
    <property type="entry name" value="SULFOQUINOVOSYL TRANSFERASE SQD2"/>
    <property type="match status" value="1"/>
</dbReference>
<evidence type="ECO:0000313" key="3">
    <source>
        <dbReference type="Proteomes" id="UP000014975"/>
    </source>
</evidence>
<dbReference type="Pfam" id="PF00534">
    <property type="entry name" value="Glycos_transf_1"/>
    <property type="match status" value="1"/>
</dbReference>
<dbReference type="InterPro" id="IPR050194">
    <property type="entry name" value="Glycosyltransferase_grp1"/>
</dbReference>
<dbReference type="SUPFAM" id="SSF53756">
    <property type="entry name" value="UDP-Glycosyltransferase/glycogen phosphorylase"/>
    <property type="match status" value="1"/>
</dbReference>
<evidence type="ECO:0000313" key="2">
    <source>
        <dbReference type="EMBL" id="EPR31540.1"/>
    </source>
</evidence>
<organism evidence="2 3">
    <name type="scientific">Alkalidesulfovibrio alkalitolerans DSM 16529</name>
    <dbReference type="NCBI Taxonomy" id="1121439"/>
    <lineage>
        <taxon>Bacteria</taxon>
        <taxon>Pseudomonadati</taxon>
        <taxon>Thermodesulfobacteriota</taxon>
        <taxon>Desulfovibrionia</taxon>
        <taxon>Desulfovibrionales</taxon>
        <taxon>Desulfovibrionaceae</taxon>
        <taxon>Alkalidesulfovibrio</taxon>
    </lineage>
</organism>
<reference evidence="2 3" key="1">
    <citation type="journal article" date="2013" name="Genome Announc.">
        <title>Draft genome sequences for three mercury-methylating, sulfate-reducing bacteria.</title>
        <authorList>
            <person name="Brown S.D."/>
            <person name="Hurt R.A.Jr."/>
            <person name="Gilmour C.C."/>
            <person name="Elias D.A."/>
        </authorList>
    </citation>
    <scope>NUCLEOTIDE SEQUENCE [LARGE SCALE GENOMIC DNA]</scope>
    <source>
        <strain evidence="2 3">DSM 16529</strain>
    </source>
</reference>
<proteinExistence type="predicted"/>
<dbReference type="AlphaFoldDB" id="S7T4W4"/>
<dbReference type="Proteomes" id="UP000014975">
    <property type="component" value="Unassembled WGS sequence"/>
</dbReference>
<dbReference type="PATRIC" id="fig|1121439.3.peg.2233"/>
<evidence type="ECO:0000259" key="1">
    <source>
        <dbReference type="Pfam" id="PF00534"/>
    </source>
</evidence>
<comment type="caution">
    <text evidence="2">The sequence shown here is derived from an EMBL/GenBank/DDBJ whole genome shotgun (WGS) entry which is preliminary data.</text>
</comment>
<sequence>MRVAFHMPFKDPDDPRPSGDLVIGRGIADMLHDRGHEVRFVSRFRTRWIFWQPLRLARLPAARREALAACAAFSPDVWLTYHAYWKAPDMLGPYCCAKLNLPYAVVQASYATKYRKRLVSWPGFMLNRAALLAADMVVANKRRDFENLSRLLPPERLVYTPVGLDAAAFVRDESARARLRAEWDIPADAPVVLTAAMFRHGVKTEGILLTIKACRRLFEQGLDFRLLIVGDGPERSRIETALDQLPSGRARLLGLMPRDRMAEMYSSADVFAFPGLEEALGMVFLEAQACGLPVAAMNGWGVPEAVADGETGLLSPVGDVSTFAENIARLVTDEALRSRMGEAGAARVRERFDRSVAAERIEAALVAAVAANKVTQGNERTAA</sequence>
<dbReference type="STRING" id="1121439.dsat_0864"/>
<dbReference type="Gene3D" id="3.40.50.2000">
    <property type="entry name" value="Glycogen Phosphorylase B"/>
    <property type="match status" value="2"/>
</dbReference>
<name>S7T4W4_9BACT</name>
<dbReference type="PANTHER" id="PTHR45947">
    <property type="entry name" value="SULFOQUINOVOSYL TRANSFERASE SQD2"/>
    <property type="match status" value="1"/>
</dbReference>
<keyword evidence="2" id="KW-0808">Transferase</keyword>
<dbReference type="eggNOG" id="COG0438">
    <property type="taxonomic scope" value="Bacteria"/>
</dbReference>
<feature type="domain" description="Glycosyl transferase family 1" evidence="1">
    <location>
        <begin position="178"/>
        <end position="345"/>
    </location>
</feature>
<dbReference type="OrthoDB" id="5443996at2"/>
<keyword evidence="3" id="KW-1185">Reference proteome</keyword>
<dbReference type="InterPro" id="IPR001296">
    <property type="entry name" value="Glyco_trans_1"/>
</dbReference>
<dbReference type="RefSeq" id="WP_020887561.1">
    <property type="nucleotide sequence ID" value="NZ_ATHI01000028.1"/>
</dbReference>
<gene>
    <name evidence="2" type="ORF">dsat_0864</name>
</gene>
<dbReference type="CDD" id="cd03801">
    <property type="entry name" value="GT4_PimA-like"/>
    <property type="match status" value="1"/>
</dbReference>